<dbReference type="Proteomes" id="UP001163324">
    <property type="component" value="Chromosome 7"/>
</dbReference>
<proteinExistence type="predicted"/>
<evidence type="ECO:0000313" key="2">
    <source>
        <dbReference type="Proteomes" id="UP001163324"/>
    </source>
</evidence>
<accession>A0ACC0UU20</accession>
<sequence>MDPSQTDQMQRAFQPPAQDLEQQELQLQQSQQPTRQQSSSSPPPPSSTSAGPTTSSRRIKLQIGEKTFHTTLATVSPSGLLSTLCSLPPPPDNDGAYFLDADPDLFTHILRHLRTGIYPIFYGNGSGSAGVNGTGTGSYDLPLYHALLTQARYYRLPLLEAWIVSRRYLDAVSLRAARAGTLRLCGEEQIARLDDMARVQPGESLRVLTARESVARDWTCPNKLWRHCGSREACIRGGCISRLSNIKVAVEMRVVEVEYVVTAVELNEEVALPAVAAHEDSLMPPPYHAEAPAS</sequence>
<organism evidence="1 2">
    <name type="scientific">Trichothecium roseum</name>
    <dbReference type="NCBI Taxonomy" id="47278"/>
    <lineage>
        <taxon>Eukaryota</taxon>
        <taxon>Fungi</taxon>
        <taxon>Dikarya</taxon>
        <taxon>Ascomycota</taxon>
        <taxon>Pezizomycotina</taxon>
        <taxon>Sordariomycetes</taxon>
        <taxon>Hypocreomycetidae</taxon>
        <taxon>Hypocreales</taxon>
        <taxon>Hypocreales incertae sedis</taxon>
        <taxon>Trichothecium</taxon>
    </lineage>
</organism>
<gene>
    <name evidence="1" type="ORF">N3K66_007359</name>
</gene>
<dbReference type="EMBL" id="CM047946">
    <property type="protein sequence ID" value="KAI9897503.1"/>
    <property type="molecule type" value="Genomic_DNA"/>
</dbReference>
<evidence type="ECO:0000313" key="1">
    <source>
        <dbReference type="EMBL" id="KAI9897503.1"/>
    </source>
</evidence>
<keyword evidence="2" id="KW-1185">Reference proteome</keyword>
<protein>
    <submittedName>
        <fullName evidence="1">Uncharacterized protein</fullName>
    </submittedName>
</protein>
<reference evidence="1" key="1">
    <citation type="submission" date="2022-10" db="EMBL/GenBank/DDBJ databases">
        <title>Complete Genome of Trichothecium roseum strain YXFP-22015, a Plant Pathogen Isolated from Citrus.</title>
        <authorList>
            <person name="Wang Y."/>
            <person name="Zhu L."/>
        </authorList>
    </citation>
    <scope>NUCLEOTIDE SEQUENCE</scope>
    <source>
        <strain evidence="1">YXFP-22015</strain>
    </source>
</reference>
<comment type="caution">
    <text evidence="1">The sequence shown here is derived from an EMBL/GenBank/DDBJ whole genome shotgun (WGS) entry which is preliminary data.</text>
</comment>
<name>A0ACC0UU20_9HYPO</name>